<name>A0A402D6E6_9BACT</name>
<dbReference type="GO" id="GO:0043565">
    <property type="term" value="F:sequence-specific DNA binding"/>
    <property type="evidence" value="ECO:0007669"/>
    <property type="project" value="InterPro"/>
</dbReference>
<sequence length="271" mass="30926">MRANPRAEKIEVLEIAIDAIHGRGFEMNAPTDTPYYTFSYYNCPIVVLDSSGCREWPAGVSLLHAPNDPRYLRAESADLLNTWFHFAGPGVPACLAEYEIPINTVVDLGELPFLRPILEEVRQERIQQPLHWEDAVSDLIRRLFREFGALKSDLDNSLTPAQRTQERTLRDIRMQVHADMAHEWTVPEMAALGNWHPTWFATVYTRQFGVSPMNDLLNVRLAHAEALLVHLPMTVSHIAASCGFANVEHFNRLFRKRKGCTPSQIRKQGKR</sequence>
<evidence type="ECO:0000313" key="5">
    <source>
        <dbReference type="Proteomes" id="UP000287394"/>
    </source>
</evidence>
<reference evidence="4 5" key="1">
    <citation type="journal article" date="2019" name="Int. J. Syst. Evol. Microbiol.">
        <title>Capsulimonas corticalis gen. nov., sp. nov., an aerobic capsulated bacterium, of a novel bacterial order, Capsulimonadales ord. nov., of the class Armatimonadia of the phylum Armatimonadetes.</title>
        <authorList>
            <person name="Li J."/>
            <person name="Kudo C."/>
            <person name="Tonouchi A."/>
        </authorList>
    </citation>
    <scope>NUCLEOTIDE SEQUENCE [LARGE SCALE GENOMIC DNA]</scope>
    <source>
        <strain evidence="4 5">AX-7</strain>
    </source>
</reference>
<dbReference type="EMBL" id="AP025739">
    <property type="protein sequence ID" value="BDI32034.1"/>
    <property type="molecule type" value="Genomic_DNA"/>
</dbReference>
<evidence type="ECO:0000256" key="3">
    <source>
        <dbReference type="ARBA" id="ARBA00023163"/>
    </source>
</evidence>
<dbReference type="PROSITE" id="PS01124">
    <property type="entry name" value="HTH_ARAC_FAMILY_2"/>
    <property type="match status" value="1"/>
</dbReference>
<dbReference type="RefSeq" id="WP_119325006.1">
    <property type="nucleotide sequence ID" value="NZ_AP025739.1"/>
</dbReference>
<proteinExistence type="predicted"/>
<dbReference type="SUPFAM" id="SSF46689">
    <property type="entry name" value="Homeodomain-like"/>
    <property type="match status" value="1"/>
</dbReference>
<gene>
    <name evidence="4" type="ORF">CCAX7_40850</name>
</gene>
<dbReference type="Proteomes" id="UP000287394">
    <property type="component" value="Chromosome"/>
</dbReference>
<protein>
    <submittedName>
        <fullName evidence="4">Uncharacterized protein</fullName>
    </submittedName>
</protein>
<dbReference type="Gene3D" id="1.10.10.60">
    <property type="entry name" value="Homeodomain-like"/>
    <property type="match status" value="1"/>
</dbReference>
<accession>A0A402D6E6</accession>
<dbReference type="SMART" id="SM00342">
    <property type="entry name" value="HTH_ARAC"/>
    <property type="match status" value="1"/>
</dbReference>
<dbReference type="InterPro" id="IPR009057">
    <property type="entry name" value="Homeodomain-like_sf"/>
</dbReference>
<organism evidence="4 5">
    <name type="scientific">Capsulimonas corticalis</name>
    <dbReference type="NCBI Taxonomy" id="2219043"/>
    <lineage>
        <taxon>Bacteria</taxon>
        <taxon>Bacillati</taxon>
        <taxon>Armatimonadota</taxon>
        <taxon>Armatimonadia</taxon>
        <taxon>Capsulimonadales</taxon>
        <taxon>Capsulimonadaceae</taxon>
        <taxon>Capsulimonas</taxon>
    </lineage>
</organism>
<dbReference type="OrthoDB" id="2599717at2"/>
<evidence type="ECO:0000256" key="2">
    <source>
        <dbReference type="ARBA" id="ARBA00023125"/>
    </source>
</evidence>
<dbReference type="GO" id="GO:0003700">
    <property type="term" value="F:DNA-binding transcription factor activity"/>
    <property type="evidence" value="ECO:0007669"/>
    <property type="project" value="InterPro"/>
</dbReference>
<dbReference type="InterPro" id="IPR020449">
    <property type="entry name" value="Tscrpt_reg_AraC-type_HTH"/>
</dbReference>
<keyword evidence="5" id="KW-1185">Reference proteome</keyword>
<dbReference type="AlphaFoldDB" id="A0A402D6E6"/>
<keyword evidence="3" id="KW-0804">Transcription</keyword>
<dbReference type="PRINTS" id="PR00032">
    <property type="entry name" value="HTHARAC"/>
</dbReference>
<dbReference type="Pfam" id="PF12833">
    <property type="entry name" value="HTH_18"/>
    <property type="match status" value="1"/>
</dbReference>
<dbReference type="KEGG" id="ccot:CCAX7_40850"/>
<dbReference type="InterPro" id="IPR018060">
    <property type="entry name" value="HTH_AraC"/>
</dbReference>
<keyword evidence="1" id="KW-0805">Transcription regulation</keyword>
<evidence type="ECO:0000256" key="1">
    <source>
        <dbReference type="ARBA" id="ARBA00023015"/>
    </source>
</evidence>
<dbReference type="InterPro" id="IPR050204">
    <property type="entry name" value="AraC_XylS_family_regulators"/>
</dbReference>
<dbReference type="PANTHER" id="PTHR46796">
    <property type="entry name" value="HTH-TYPE TRANSCRIPTIONAL ACTIVATOR RHAS-RELATED"/>
    <property type="match status" value="1"/>
</dbReference>
<evidence type="ECO:0000313" key="4">
    <source>
        <dbReference type="EMBL" id="BDI32034.1"/>
    </source>
</evidence>
<keyword evidence="2" id="KW-0238">DNA-binding</keyword>